<gene>
    <name evidence="1" type="ORF">PS925_01057</name>
</gene>
<name>A0A5E7SMJ1_PSEFL</name>
<dbReference type="RefSeq" id="WP_150792903.1">
    <property type="nucleotide sequence ID" value="NZ_CABVJG010000002.1"/>
</dbReference>
<evidence type="ECO:0000313" key="2">
    <source>
        <dbReference type="Proteomes" id="UP000412311"/>
    </source>
</evidence>
<dbReference type="AlphaFoldDB" id="A0A5E7SMJ1"/>
<protein>
    <submittedName>
        <fullName evidence="1">Uncharacterized protein</fullName>
    </submittedName>
</protein>
<reference evidence="1 2" key="1">
    <citation type="submission" date="2019-09" db="EMBL/GenBank/DDBJ databases">
        <authorList>
            <person name="Chandra G."/>
            <person name="Truman W A."/>
        </authorList>
    </citation>
    <scope>NUCLEOTIDE SEQUENCE [LARGE SCALE GENOMIC DNA]</scope>
    <source>
        <strain evidence="1">PS925</strain>
    </source>
</reference>
<proteinExistence type="predicted"/>
<sequence length="322" mass="36419">MDVAVVIFEQLDSDGTLRTLRMQAGSGEQLIVAFADEYEEIRSGPFHFLNDQHEARFQRDFAECKSRRLSSSRFYKHNCGLHFNTSWEGIPTEKYRLSYYALCLPQHAIPLKVRFFDPRSGREYKKTIVRDDQRERFVLYLECRSSHSTFDFSLETDFKISEEDFLHAEFRDETTSPDGAYVDIYECLLPQKGRIFVNNFFTKEVFVGDQYNVTGQVGAVGPNATSENNTFNQAFHQVASDIDLSKLATELSALRKSMRQEASEIEHDQAIACIGSAEGAAKDQDGARALKHLKSAGKWAFDVANKIGTTVAAKAIETAMGL</sequence>
<dbReference type="EMBL" id="CABVJG010000002">
    <property type="protein sequence ID" value="VVP87304.1"/>
    <property type="molecule type" value="Genomic_DNA"/>
</dbReference>
<evidence type="ECO:0000313" key="1">
    <source>
        <dbReference type="EMBL" id="VVP87304.1"/>
    </source>
</evidence>
<dbReference type="Proteomes" id="UP000412311">
    <property type="component" value="Unassembled WGS sequence"/>
</dbReference>
<organism evidence="1 2">
    <name type="scientific">Pseudomonas fluorescens</name>
    <dbReference type="NCBI Taxonomy" id="294"/>
    <lineage>
        <taxon>Bacteria</taxon>
        <taxon>Pseudomonadati</taxon>
        <taxon>Pseudomonadota</taxon>
        <taxon>Gammaproteobacteria</taxon>
        <taxon>Pseudomonadales</taxon>
        <taxon>Pseudomonadaceae</taxon>
        <taxon>Pseudomonas</taxon>
    </lineage>
</organism>
<accession>A0A5E7SMJ1</accession>